<keyword evidence="1" id="KW-0472">Membrane</keyword>
<evidence type="ECO:0000313" key="4">
    <source>
        <dbReference type="Proteomes" id="UP000829364"/>
    </source>
</evidence>
<evidence type="ECO:0000313" key="3">
    <source>
        <dbReference type="EMBL" id="UNI22374.1"/>
    </source>
</evidence>
<dbReference type="RefSeq" id="XP_047845855.1">
    <property type="nucleotide sequence ID" value="XM_047989850.1"/>
</dbReference>
<accession>A0A9Q8QJU5</accession>
<dbReference type="AlphaFoldDB" id="A0A9Q8QJU5"/>
<keyword evidence="1" id="KW-1133">Transmembrane helix</keyword>
<dbReference type="OrthoDB" id="4960012at2759"/>
<evidence type="ECO:0000256" key="2">
    <source>
        <dbReference type="SAM" id="SignalP"/>
    </source>
</evidence>
<reference evidence="3" key="1">
    <citation type="submission" date="2021-11" db="EMBL/GenBank/DDBJ databases">
        <title>Purpureocillium_takamizusanense_genome.</title>
        <authorList>
            <person name="Nguyen N.-H."/>
        </authorList>
    </citation>
    <scope>NUCLEOTIDE SEQUENCE</scope>
    <source>
        <strain evidence="3">PT3</strain>
    </source>
</reference>
<gene>
    <name evidence="3" type="ORF">JDV02_008269</name>
</gene>
<keyword evidence="1" id="KW-0812">Transmembrane</keyword>
<keyword evidence="4" id="KW-1185">Reference proteome</keyword>
<dbReference type="GeneID" id="72070217"/>
<protein>
    <submittedName>
        <fullName evidence="3">Uncharacterized protein</fullName>
    </submittedName>
</protein>
<organism evidence="3 4">
    <name type="scientific">Purpureocillium takamizusanense</name>
    <dbReference type="NCBI Taxonomy" id="2060973"/>
    <lineage>
        <taxon>Eukaryota</taxon>
        <taxon>Fungi</taxon>
        <taxon>Dikarya</taxon>
        <taxon>Ascomycota</taxon>
        <taxon>Pezizomycotina</taxon>
        <taxon>Sordariomycetes</taxon>
        <taxon>Hypocreomycetidae</taxon>
        <taxon>Hypocreales</taxon>
        <taxon>Ophiocordycipitaceae</taxon>
        <taxon>Purpureocillium</taxon>
    </lineage>
</organism>
<dbReference type="Proteomes" id="UP000829364">
    <property type="component" value="Chromosome 8"/>
</dbReference>
<keyword evidence="2" id="KW-0732">Signal</keyword>
<feature type="transmembrane region" description="Helical" evidence="1">
    <location>
        <begin position="200"/>
        <end position="220"/>
    </location>
</feature>
<dbReference type="EMBL" id="CP086361">
    <property type="protein sequence ID" value="UNI22374.1"/>
    <property type="molecule type" value="Genomic_DNA"/>
</dbReference>
<proteinExistence type="predicted"/>
<evidence type="ECO:0000256" key="1">
    <source>
        <dbReference type="SAM" id="Phobius"/>
    </source>
</evidence>
<name>A0A9Q8QJU5_9HYPO</name>
<sequence length="221" mass="21631">MRSPILLSCLLAGPAALAADLAQAVGGIAIGVPPAPTPPPVAAAPLDRRAIDRQCLSSVVSELSPPTSGVDSKLISWATRQAATLGGVPAGCTITAPASLSSAYGSYLDILRTYFSTIESKAKGINTKCGADKVSLTFSQGCTSSLTLLYTDATATKTTSYSNVDVPKKTIFLGEGSGSGSGSGNGGGSGSSGKDSAAAVSAPVVGSAVALAAVLAVALAL</sequence>
<feature type="signal peptide" evidence="2">
    <location>
        <begin position="1"/>
        <end position="18"/>
    </location>
</feature>
<dbReference type="KEGG" id="ptkz:JDV02_008269"/>
<feature type="chain" id="PRO_5040316829" evidence="2">
    <location>
        <begin position="19"/>
        <end position="221"/>
    </location>
</feature>